<evidence type="ECO:0000313" key="1">
    <source>
        <dbReference type="EMBL" id="MDA0181376.1"/>
    </source>
</evidence>
<dbReference type="AlphaFoldDB" id="A0A9X3NCG7"/>
<keyword evidence="2" id="KW-1185">Reference proteome</keyword>
<dbReference type="Proteomes" id="UP001147653">
    <property type="component" value="Unassembled WGS sequence"/>
</dbReference>
<gene>
    <name evidence="1" type="ORF">OJ997_13810</name>
</gene>
<sequence length="339" mass="37623">MAVLLVVVTALLMRERIVEIDVSETAARVEKLRGLRFEDAPVAFRVSQETASSGVWSVPEAQRAMLELLDLVAPGESLEDDGGVWGAAVHGENYIVIADDGPRLGPLYESIVAHELTHTLEDQHFGAYETEEMSDDAATATAALTEGTAMLVERDYADRYLGGKRPDDGDWSDGWLGREYRFVYEEGERFVAALRDQGGWPMVDRALASRPPESSEQVLHPEKWRAGEEPLPTETPLVNLGPGWKRVDRDVWGEWRTRAIVGPRLATGWGGDQFELWRRGDEHTLVMTWEWDTESGARALADGLRARPFMRRPGAQLRHAGARVNLVLAPSDAVAARVS</sequence>
<protein>
    <submittedName>
        <fullName evidence="1">Uncharacterized protein</fullName>
    </submittedName>
</protein>
<reference evidence="1" key="1">
    <citation type="submission" date="2022-10" db="EMBL/GenBank/DDBJ databases">
        <title>The WGS of Solirubrobacter phytolaccae KCTC 29190.</title>
        <authorList>
            <person name="Jiang Z."/>
        </authorList>
    </citation>
    <scope>NUCLEOTIDE SEQUENCE</scope>
    <source>
        <strain evidence="1">KCTC 29190</strain>
    </source>
</reference>
<proteinExistence type="predicted"/>
<organism evidence="1 2">
    <name type="scientific">Solirubrobacter phytolaccae</name>
    <dbReference type="NCBI Taxonomy" id="1404360"/>
    <lineage>
        <taxon>Bacteria</taxon>
        <taxon>Bacillati</taxon>
        <taxon>Actinomycetota</taxon>
        <taxon>Thermoleophilia</taxon>
        <taxon>Solirubrobacterales</taxon>
        <taxon>Solirubrobacteraceae</taxon>
        <taxon>Solirubrobacter</taxon>
    </lineage>
</organism>
<accession>A0A9X3NCG7</accession>
<dbReference type="RefSeq" id="WP_270025691.1">
    <property type="nucleotide sequence ID" value="NZ_JAPDDP010000021.1"/>
</dbReference>
<evidence type="ECO:0000313" key="2">
    <source>
        <dbReference type="Proteomes" id="UP001147653"/>
    </source>
</evidence>
<name>A0A9X3NCG7_9ACTN</name>
<comment type="caution">
    <text evidence="1">The sequence shown here is derived from an EMBL/GenBank/DDBJ whole genome shotgun (WGS) entry which is preliminary data.</text>
</comment>
<dbReference type="EMBL" id="JAPDDP010000021">
    <property type="protein sequence ID" value="MDA0181376.1"/>
    <property type="molecule type" value="Genomic_DNA"/>
</dbReference>